<keyword evidence="1" id="KW-1133">Transmembrane helix</keyword>
<keyword evidence="3" id="KW-1185">Reference proteome</keyword>
<protein>
    <submittedName>
        <fullName evidence="2">Uncharacterized protein</fullName>
    </submittedName>
</protein>
<evidence type="ECO:0000313" key="3">
    <source>
        <dbReference type="Proteomes" id="UP000319004"/>
    </source>
</evidence>
<dbReference type="EMBL" id="CP037423">
    <property type="protein sequence ID" value="QDV40393.1"/>
    <property type="molecule type" value="Genomic_DNA"/>
</dbReference>
<evidence type="ECO:0000256" key="1">
    <source>
        <dbReference type="SAM" id="Phobius"/>
    </source>
</evidence>
<dbReference type="KEGG" id="snep:Enr13x_01990"/>
<dbReference type="Proteomes" id="UP000319004">
    <property type="component" value="Chromosome"/>
</dbReference>
<accession>A0A518HHS4</accession>
<feature type="transmembrane region" description="Helical" evidence="1">
    <location>
        <begin position="18"/>
        <end position="39"/>
    </location>
</feature>
<evidence type="ECO:0000313" key="2">
    <source>
        <dbReference type="EMBL" id="QDV40393.1"/>
    </source>
</evidence>
<name>A0A518HHS4_9BACT</name>
<feature type="transmembrane region" description="Helical" evidence="1">
    <location>
        <begin position="86"/>
        <end position="113"/>
    </location>
</feature>
<dbReference type="AlphaFoldDB" id="A0A518HHS4"/>
<keyword evidence="1" id="KW-0812">Transmembrane</keyword>
<organism evidence="2 3">
    <name type="scientific">Stieleria neptunia</name>
    <dbReference type="NCBI Taxonomy" id="2527979"/>
    <lineage>
        <taxon>Bacteria</taxon>
        <taxon>Pseudomonadati</taxon>
        <taxon>Planctomycetota</taxon>
        <taxon>Planctomycetia</taxon>
        <taxon>Pirellulales</taxon>
        <taxon>Pirellulaceae</taxon>
        <taxon>Stieleria</taxon>
    </lineage>
</organism>
<reference evidence="2 3" key="1">
    <citation type="submission" date="2019-03" db="EMBL/GenBank/DDBJ databases">
        <title>Deep-cultivation of Planctomycetes and their phenomic and genomic characterization uncovers novel biology.</title>
        <authorList>
            <person name="Wiegand S."/>
            <person name="Jogler M."/>
            <person name="Boedeker C."/>
            <person name="Pinto D."/>
            <person name="Vollmers J."/>
            <person name="Rivas-Marin E."/>
            <person name="Kohn T."/>
            <person name="Peeters S.H."/>
            <person name="Heuer A."/>
            <person name="Rast P."/>
            <person name="Oberbeckmann S."/>
            <person name="Bunk B."/>
            <person name="Jeske O."/>
            <person name="Meyerdierks A."/>
            <person name="Storesund J.E."/>
            <person name="Kallscheuer N."/>
            <person name="Luecker S."/>
            <person name="Lage O.M."/>
            <person name="Pohl T."/>
            <person name="Merkel B.J."/>
            <person name="Hornburger P."/>
            <person name="Mueller R.-W."/>
            <person name="Bruemmer F."/>
            <person name="Labrenz M."/>
            <person name="Spormann A.M."/>
            <person name="Op den Camp H."/>
            <person name="Overmann J."/>
            <person name="Amann R."/>
            <person name="Jetten M.S.M."/>
            <person name="Mascher T."/>
            <person name="Medema M.H."/>
            <person name="Devos D.P."/>
            <person name="Kaster A.-K."/>
            <person name="Ovreas L."/>
            <person name="Rohde M."/>
            <person name="Galperin M.Y."/>
            <person name="Jogler C."/>
        </authorList>
    </citation>
    <scope>NUCLEOTIDE SEQUENCE [LARGE SCALE GENOMIC DNA]</scope>
    <source>
        <strain evidence="2 3">Enr13</strain>
    </source>
</reference>
<gene>
    <name evidence="2" type="ORF">Enr13x_01990</name>
</gene>
<keyword evidence="1" id="KW-0472">Membrane</keyword>
<sequence length="120" mass="13655">MECQQPSSFSSDSKRGTFLSWLVPVVVFVVLFVGNVYAIPEVLSDARRATGVDARRAILFRYFHLYAVLCFASSLVLFLGRRFNRFAVVFTTFLLFVIATAQVAFHWSMVWFWDGVEAGL</sequence>
<proteinExistence type="predicted"/>
<feature type="transmembrane region" description="Helical" evidence="1">
    <location>
        <begin position="59"/>
        <end position="79"/>
    </location>
</feature>